<dbReference type="NCBIfam" id="NF001995">
    <property type="entry name" value="PRK00794.1-1"/>
    <property type="match status" value="1"/>
</dbReference>
<proteinExistence type="inferred from homology"/>
<dbReference type="HAMAP" id="MF_00783">
    <property type="entry name" value="FlbT"/>
    <property type="match status" value="1"/>
</dbReference>
<sequence>MMSTLRISLRAGERIFVNGAVLKVDRKTTLEFLNDVTFLLESHVMQAEDATTPLRQLYFVVQMMLMDPSNLDGPKDLFADSLLVMLRTYSNGDIIAGLQEIEELVERGRAFEALKCLRTLIPLEDKILGIPGRGIVRPHTRRETQITRAAEAELRLAAGGMS</sequence>
<evidence type="ECO:0000256" key="2">
    <source>
        <dbReference type="ARBA" id="ARBA00022795"/>
    </source>
</evidence>
<keyword evidence="5" id="KW-0969">Cilium</keyword>
<organism evidence="5 6">
    <name type="scientific">Fulvimarina uroteuthidis</name>
    <dbReference type="NCBI Taxonomy" id="3098149"/>
    <lineage>
        <taxon>Bacteria</taxon>
        <taxon>Pseudomonadati</taxon>
        <taxon>Pseudomonadota</taxon>
        <taxon>Alphaproteobacteria</taxon>
        <taxon>Hyphomicrobiales</taxon>
        <taxon>Aurantimonadaceae</taxon>
        <taxon>Fulvimarina</taxon>
    </lineage>
</organism>
<protein>
    <recommendedName>
        <fullName evidence="4">Probable flagellum biosynthesis repressor protein FlbT</fullName>
    </recommendedName>
</protein>
<dbReference type="Proteomes" id="UP001294412">
    <property type="component" value="Unassembled WGS sequence"/>
</dbReference>
<accession>A0ABU5HZS3</accession>
<dbReference type="Pfam" id="PF07378">
    <property type="entry name" value="FlbT"/>
    <property type="match status" value="1"/>
</dbReference>
<dbReference type="EMBL" id="JAXLPB010000001">
    <property type="protein sequence ID" value="MDY8108084.1"/>
    <property type="molecule type" value="Genomic_DNA"/>
</dbReference>
<keyword evidence="5" id="KW-0282">Flagellum</keyword>
<dbReference type="RefSeq" id="WP_322185968.1">
    <property type="nucleotide sequence ID" value="NZ_JAXLPB010000001.1"/>
</dbReference>
<keyword evidence="2 4" id="KW-1005">Bacterial flagellum biogenesis</keyword>
<evidence type="ECO:0000313" key="6">
    <source>
        <dbReference type="Proteomes" id="UP001294412"/>
    </source>
</evidence>
<evidence type="ECO:0000256" key="4">
    <source>
        <dbReference type="HAMAP-Rule" id="MF_00783"/>
    </source>
</evidence>
<keyword evidence="6" id="KW-1185">Reference proteome</keyword>
<evidence type="ECO:0000256" key="3">
    <source>
        <dbReference type="ARBA" id="ARBA00022884"/>
    </source>
</evidence>
<dbReference type="InterPro" id="IPR009967">
    <property type="entry name" value="Flagellum_FlbT"/>
</dbReference>
<comment type="caution">
    <text evidence="5">The sequence shown here is derived from an EMBL/GenBank/DDBJ whole genome shotgun (WGS) entry which is preliminary data.</text>
</comment>
<keyword evidence="1 4" id="KW-0678">Repressor</keyword>
<keyword evidence="5" id="KW-0966">Cell projection</keyword>
<name>A0ABU5HZS3_9HYPH</name>
<keyword evidence="3 4" id="KW-0694">RNA-binding</keyword>
<gene>
    <name evidence="4 5" type="primary">flbT</name>
    <name evidence="5" type="ORF">U0C82_02835</name>
</gene>
<evidence type="ECO:0000313" key="5">
    <source>
        <dbReference type="EMBL" id="MDY8108084.1"/>
    </source>
</evidence>
<comment type="function">
    <text evidence="4">Has a post-transcriptional repressor function in flagellum biogenesis. Associates with the 5'-UTR of fljK mRNA and promotes its degradation.</text>
</comment>
<evidence type="ECO:0000256" key="1">
    <source>
        <dbReference type="ARBA" id="ARBA00022491"/>
    </source>
</evidence>
<reference evidence="5 6" key="1">
    <citation type="submission" date="2023-12" db="EMBL/GenBank/DDBJ databases">
        <title>Description of Novel Strain Fulvimarina sp. 2208YS6-2-32 isolated from Uroteuthis (Photololigo) edulis.</title>
        <authorList>
            <person name="Park J.-S."/>
        </authorList>
    </citation>
    <scope>NUCLEOTIDE SEQUENCE [LARGE SCALE GENOMIC DNA]</scope>
    <source>
        <strain evidence="5 6">2208YS6-2-32</strain>
    </source>
</reference>
<comment type="similarity">
    <text evidence="4">Belongs to the FlbT family.</text>
</comment>